<dbReference type="GO" id="GO:0046982">
    <property type="term" value="F:protein heterodimerization activity"/>
    <property type="evidence" value="ECO:0007669"/>
    <property type="project" value="InterPro"/>
</dbReference>
<dbReference type="eggNOG" id="ENOG502SCHT">
    <property type="taxonomic scope" value="Eukaryota"/>
</dbReference>
<dbReference type="PANTHER" id="PTHR15992">
    <property type="entry name" value="HOLLIDAY JUNCTION RECOGNITION PROTEIN"/>
    <property type="match status" value="1"/>
</dbReference>
<dbReference type="AlphaFoldDB" id="C4JIL3"/>
<sequence>MTPTNFATGHSSAINPFSRNINVDEARKANDLRLKSCFESICEKYGKDFRNVGDEIDLETGQIVVDNGHLHQMEAEDDVGMLGCDKFHSAKHLGTDVKTPATVTGSRTTLQTVHQRADLDLKDTFENRSCSIENAHFLQLLDFQPSNHYHPMLDYLPNQPCPKHYMLGAKVRKANAATQFDADGNSDSDDPLQDNYLQTSMTSRSFTPFLLAHSHHFAMIRKIRPYYLTKRIGDPSASSALY</sequence>
<evidence type="ECO:0000313" key="2">
    <source>
        <dbReference type="Proteomes" id="UP000002058"/>
    </source>
</evidence>
<dbReference type="KEGG" id="ure:UREG_01550"/>
<dbReference type="VEuPathDB" id="FungiDB:UREG_01550"/>
<dbReference type="GO" id="GO:0005634">
    <property type="term" value="C:nucleus"/>
    <property type="evidence" value="ECO:0007669"/>
    <property type="project" value="InterPro"/>
</dbReference>
<dbReference type="HOGENOM" id="CLU_1147919_0_0_1"/>
<dbReference type="GeneID" id="8440966"/>
<reference evidence="2" key="1">
    <citation type="journal article" date="2009" name="Genome Res.">
        <title>Comparative genomic analyses of the human fungal pathogens Coccidioides and their relatives.</title>
        <authorList>
            <person name="Sharpton T.J."/>
            <person name="Stajich J.E."/>
            <person name="Rounsley S.D."/>
            <person name="Gardner M.J."/>
            <person name="Wortman J.R."/>
            <person name="Jordar V.S."/>
            <person name="Maiti R."/>
            <person name="Kodira C.D."/>
            <person name="Neafsey D.E."/>
            <person name="Zeng Q."/>
            <person name="Hung C.-Y."/>
            <person name="McMahan C."/>
            <person name="Muszewska A."/>
            <person name="Grynberg M."/>
            <person name="Mandel M.A."/>
            <person name="Kellner E.M."/>
            <person name="Barker B.M."/>
            <person name="Galgiani J.N."/>
            <person name="Orbach M.J."/>
            <person name="Kirkland T.N."/>
            <person name="Cole G.T."/>
            <person name="Henn M.R."/>
            <person name="Birren B.W."/>
            <person name="Taylor J.W."/>
        </authorList>
    </citation>
    <scope>NUCLEOTIDE SEQUENCE [LARGE SCALE GENOMIC DNA]</scope>
    <source>
        <strain evidence="2">UAMH 1704</strain>
    </source>
</reference>
<evidence type="ECO:0000313" key="1">
    <source>
        <dbReference type="EMBL" id="EEP76701.1"/>
    </source>
</evidence>
<dbReference type="EMBL" id="CH476615">
    <property type="protein sequence ID" value="EEP76701.1"/>
    <property type="molecule type" value="Genomic_DNA"/>
</dbReference>
<protein>
    <submittedName>
        <fullName evidence="1">Uncharacterized protein</fullName>
    </submittedName>
</protein>
<dbReference type="InterPro" id="IPR009072">
    <property type="entry name" value="Histone-fold"/>
</dbReference>
<dbReference type="RefSeq" id="XP_002542034.1">
    <property type="nucleotide sequence ID" value="XM_002541988.1"/>
</dbReference>
<keyword evidence="2" id="KW-1185">Reference proteome</keyword>
<dbReference type="InterPro" id="IPR018465">
    <property type="entry name" value="Scm3/HJURP"/>
</dbReference>
<dbReference type="OrthoDB" id="2420608at2759"/>
<dbReference type="Pfam" id="PF10384">
    <property type="entry name" value="Scm3"/>
    <property type="match status" value="1"/>
</dbReference>
<accession>C4JIL3</accession>
<dbReference type="InParanoid" id="C4JIL3"/>
<gene>
    <name evidence="1" type="ORF">UREG_01550</name>
</gene>
<dbReference type="Proteomes" id="UP000002058">
    <property type="component" value="Unassembled WGS sequence"/>
</dbReference>
<dbReference type="PANTHER" id="PTHR15992:SF5">
    <property type="entry name" value="HOLLIDAY JUNCTION RECOGNITION PROTEIN"/>
    <property type="match status" value="1"/>
</dbReference>
<organism evidence="1 2">
    <name type="scientific">Uncinocarpus reesii (strain UAMH 1704)</name>
    <dbReference type="NCBI Taxonomy" id="336963"/>
    <lineage>
        <taxon>Eukaryota</taxon>
        <taxon>Fungi</taxon>
        <taxon>Dikarya</taxon>
        <taxon>Ascomycota</taxon>
        <taxon>Pezizomycotina</taxon>
        <taxon>Eurotiomycetes</taxon>
        <taxon>Eurotiomycetidae</taxon>
        <taxon>Onygenales</taxon>
        <taxon>Onygenaceae</taxon>
        <taxon>Uncinocarpus</taxon>
    </lineage>
</organism>
<name>C4JIL3_UNCRE</name>
<proteinExistence type="predicted"/>
<dbReference type="Gene3D" id="1.10.20.10">
    <property type="entry name" value="Histone, subunit A"/>
    <property type="match status" value="1"/>
</dbReference>
<dbReference type="GO" id="GO:0042393">
    <property type="term" value="F:histone binding"/>
    <property type="evidence" value="ECO:0007669"/>
    <property type="project" value="InterPro"/>
</dbReference>